<keyword evidence="3" id="KW-1185">Reference proteome</keyword>
<reference evidence="2 3" key="1">
    <citation type="submission" date="2018-11" db="EMBL/GenBank/DDBJ databases">
        <title>Genomic Encyclopedia of Type Strains, Phase IV (KMG-IV): sequencing the most valuable type-strain genomes for metagenomic binning, comparative biology and taxonomic classification.</title>
        <authorList>
            <person name="Goeker M."/>
        </authorList>
    </citation>
    <scope>NUCLEOTIDE SEQUENCE [LARGE SCALE GENOMIC DNA]</scope>
    <source>
        <strain evidence="2 3">DSM 104731</strain>
    </source>
</reference>
<comment type="caution">
    <text evidence="2">The sequence shown here is derived from an EMBL/GenBank/DDBJ whole genome shotgun (WGS) entry which is preliminary data.</text>
</comment>
<proteinExistence type="predicted"/>
<dbReference type="EMBL" id="RKQK01000001">
    <property type="protein sequence ID" value="RPE70913.1"/>
    <property type="molecule type" value="Genomic_DNA"/>
</dbReference>
<feature type="chain" id="PRO_5018187655" description="Transglycosylase-like protein with SLT domain" evidence="1">
    <location>
        <begin position="38"/>
        <end position="254"/>
    </location>
</feature>
<gene>
    <name evidence="2" type="ORF">EDD53_0023</name>
</gene>
<keyword evidence="1" id="KW-0732">Signal</keyword>
<dbReference type="Gene3D" id="1.10.530.10">
    <property type="match status" value="1"/>
</dbReference>
<dbReference type="SUPFAM" id="SSF53955">
    <property type="entry name" value="Lysozyme-like"/>
    <property type="match status" value="1"/>
</dbReference>
<dbReference type="Proteomes" id="UP000269689">
    <property type="component" value="Unassembled WGS sequence"/>
</dbReference>
<protein>
    <recommendedName>
        <fullName evidence="4">Transglycosylase-like protein with SLT domain</fullName>
    </recommendedName>
</protein>
<dbReference type="OrthoDB" id="7851400at2"/>
<accession>A0A3N4UKE3</accession>
<name>A0A3N4UKE3_9RHOB</name>
<evidence type="ECO:0008006" key="4">
    <source>
        <dbReference type="Google" id="ProtNLM"/>
    </source>
</evidence>
<evidence type="ECO:0000256" key="1">
    <source>
        <dbReference type="SAM" id="SignalP"/>
    </source>
</evidence>
<dbReference type="AlphaFoldDB" id="A0A3N4UKE3"/>
<dbReference type="InterPro" id="IPR023346">
    <property type="entry name" value="Lysozyme-like_dom_sf"/>
</dbReference>
<organism evidence="2 3">
    <name type="scientific">Pacificibacter maritimus</name>
    <dbReference type="NCBI Taxonomy" id="762213"/>
    <lineage>
        <taxon>Bacteria</taxon>
        <taxon>Pseudomonadati</taxon>
        <taxon>Pseudomonadota</taxon>
        <taxon>Alphaproteobacteria</taxon>
        <taxon>Rhodobacterales</taxon>
        <taxon>Roseobacteraceae</taxon>
        <taxon>Pacificibacter</taxon>
    </lineage>
</organism>
<sequence>MKTLTYTRPVHERASFLTANFLASLAMSVALSGEAQAEQTSFDLNYNALQIMPTSLPSRLDLPFDTQVTTAEILRTYMPSFESTATDHLKSLIASVEAASAGYDAVVHSAWIKPAARPTEMTIAQIYDWIDATPNQNHAIGRYQIIPATLKRLVRKSGLPLSSKYSEITQDFLADMLLEEAGYRRFLSGSLSQGEFMNKLARIWAGLPSSNGRSYYHGISGNRAVMSRKRFDQTMTAIFSSGAQSKQVSELLRF</sequence>
<dbReference type="RefSeq" id="WP_123791179.1">
    <property type="nucleotide sequence ID" value="NZ_RKQK01000001.1"/>
</dbReference>
<feature type="signal peptide" evidence="1">
    <location>
        <begin position="1"/>
        <end position="37"/>
    </location>
</feature>
<evidence type="ECO:0000313" key="2">
    <source>
        <dbReference type="EMBL" id="RPE70913.1"/>
    </source>
</evidence>
<evidence type="ECO:0000313" key="3">
    <source>
        <dbReference type="Proteomes" id="UP000269689"/>
    </source>
</evidence>